<dbReference type="SUPFAM" id="SSF54713">
    <property type="entry name" value="Elongation factor Ts (EF-Ts), dimerisation domain"/>
    <property type="match status" value="1"/>
</dbReference>
<dbReference type="InterPro" id="IPR027417">
    <property type="entry name" value="P-loop_NTPase"/>
</dbReference>
<dbReference type="InterPro" id="IPR014039">
    <property type="entry name" value="Transl_elong_EFTs/EF1B_dimer"/>
</dbReference>
<gene>
    <name evidence="4" type="primary">EFTS</name>
    <name evidence="7" type="ORF">C2E20_1419</name>
</gene>
<dbReference type="GO" id="GO:0140664">
    <property type="term" value="F:ATP-dependent DNA damage sensor activity"/>
    <property type="evidence" value="ECO:0007669"/>
    <property type="project" value="InterPro"/>
</dbReference>
<dbReference type="GO" id="GO:0003746">
    <property type="term" value="F:translation elongation factor activity"/>
    <property type="evidence" value="ECO:0007669"/>
    <property type="project" value="UniProtKB-UniRule"/>
</dbReference>
<sequence>MDVDEAAFEAELAAFLAPDESAASLLARTFVVPLRTGLPLIDRFTSFRGGQVLEIASAAGCGRTTALLQVAATCILPEVLNGVAYGGHGAHVVFFDLDGKLDVIRVLEMLERRVAAAQVAAGVAEPDEEPVVHDCLPRLHVVRCHSSFELLASLRTLRPLLDRLSAAPGGLACLLLDNVAAHHWLDRAARGPPAGTGGAAAGGGGPVDLAKEGAPLTLYRVHAALAAELRSLQHRYRLPVIASKHTLLTAGGGGKGGNGKQQPADAWAHRDTMMKPWQDMVTHRILLRTEAAPDGGGGPGGGARPPTLRQARRVDGLQQLRWLAAPASNQMALIKDLRERTGAPISDVKSALQAANWDMDAAVGELRKKGLAAATKKASRHAAEGLVGLASGEGVAAVVEINSETDFVARNEQFRSLVGSAAAAALGVDALREGSAAELADAALRGAAMPDGGTVEEAVVGLAGSVRENVRLRRGFRLAAPGGVVGAYVHSAVAPGLGRIAGLVSLQSSSGALAGAAAVGAQELAHKLAMQVVGAVPRYLKRSQVPSAALEEESKLLREQALKSGKPEKIVDRIVAGRLDKFYGEVCLLEQAYIMDGDLKVQDVLKQSGKQLGADLQLTGFVRVQVGEGLEAEQKDFAAEVAETLKAAAV</sequence>
<dbReference type="InterPro" id="IPR001816">
    <property type="entry name" value="Transl_elong_EFTs/EF1B"/>
</dbReference>
<evidence type="ECO:0000259" key="6">
    <source>
        <dbReference type="PROSITE" id="PS50162"/>
    </source>
</evidence>
<dbReference type="EMBL" id="LHPF02000002">
    <property type="protein sequence ID" value="PSC75347.1"/>
    <property type="molecule type" value="Genomic_DNA"/>
</dbReference>
<evidence type="ECO:0000313" key="7">
    <source>
        <dbReference type="EMBL" id="PSC75347.1"/>
    </source>
</evidence>
<evidence type="ECO:0000256" key="3">
    <source>
        <dbReference type="ARBA" id="ARBA00022917"/>
    </source>
</evidence>
<evidence type="ECO:0000256" key="2">
    <source>
        <dbReference type="ARBA" id="ARBA00022768"/>
    </source>
</evidence>
<dbReference type="Gene3D" id="1.10.8.10">
    <property type="entry name" value="DNA helicase RuvA subunit, C-terminal domain"/>
    <property type="match status" value="1"/>
</dbReference>
<dbReference type="PROSITE" id="PS50162">
    <property type="entry name" value="RECA_2"/>
    <property type="match status" value="1"/>
</dbReference>
<evidence type="ECO:0000256" key="1">
    <source>
        <dbReference type="ARBA" id="ARBA00005532"/>
    </source>
</evidence>
<evidence type="ECO:0000313" key="8">
    <source>
        <dbReference type="Proteomes" id="UP000239649"/>
    </source>
</evidence>
<dbReference type="SUPFAM" id="SSF52540">
    <property type="entry name" value="P-loop containing nucleoside triphosphate hydrolases"/>
    <property type="match status" value="1"/>
</dbReference>
<dbReference type="OrthoDB" id="277235at2759"/>
<dbReference type="AlphaFoldDB" id="A0A2P6VMR1"/>
<dbReference type="PANTHER" id="PTHR11741:SF0">
    <property type="entry name" value="ELONGATION FACTOR TS, MITOCHONDRIAL"/>
    <property type="match status" value="1"/>
</dbReference>
<dbReference type="CDD" id="cd19490">
    <property type="entry name" value="XRCC2"/>
    <property type="match status" value="1"/>
</dbReference>
<proteinExistence type="inferred from homology"/>
<dbReference type="CDD" id="cd14275">
    <property type="entry name" value="UBA_EF-Ts"/>
    <property type="match status" value="1"/>
</dbReference>
<dbReference type="GO" id="GO:0070125">
    <property type="term" value="P:mitochondrial translational elongation"/>
    <property type="evidence" value="ECO:0007669"/>
    <property type="project" value="TreeGrafter"/>
</dbReference>
<comment type="similarity">
    <text evidence="1 4 5">Belongs to the EF-Ts family.</text>
</comment>
<dbReference type="InterPro" id="IPR020588">
    <property type="entry name" value="RecA_ATP-bd"/>
</dbReference>
<evidence type="ECO:0000256" key="5">
    <source>
        <dbReference type="RuleBase" id="RU000642"/>
    </source>
</evidence>
<dbReference type="Proteomes" id="UP000239649">
    <property type="component" value="Unassembled WGS sequence"/>
</dbReference>
<dbReference type="HAMAP" id="MF_00050">
    <property type="entry name" value="EF_Ts"/>
    <property type="match status" value="1"/>
</dbReference>
<evidence type="ECO:0000256" key="4">
    <source>
        <dbReference type="HAMAP-Rule" id="MF_03135"/>
    </source>
</evidence>
<protein>
    <recommendedName>
        <fullName evidence="4">Elongation factor Ts, mitochondrial</fullName>
        <shortName evidence="4">EF-Ts</shortName>
        <shortName evidence="4">EF-TsMt</shortName>
    </recommendedName>
</protein>
<dbReference type="NCBIfam" id="TIGR00116">
    <property type="entry name" value="tsf"/>
    <property type="match status" value="1"/>
</dbReference>
<dbReference type="STRING" id="554055.A0A2P6VMR1"/>
<comment type="caution">
    <text evidence="7">The sequence shown here is derived from an EMBL/GenBank/DDBJ whole genome shotgun (WGS) entry which is preliminary data.</text>
</comment>
<dbReference type="SUPFAM" id="SSF46934">
    <property type="entry name" value="UBA-like"/>
    <property type="match status" value="1"/>
</dbReference>
<dbReference type="GO" id="GO:0003677">
    <property type="term" value="F:DNA binding"/>
    <property type="evidence" value="ECO:0007669"/>
    <property type="project" value="InterPro"/>
</dbReference>
<reference evidence="7 8" key="1">
    <citation type="journal article" date="2018" name="Plant J.">
        <title>Genome sequences of Chlorella sorokiniana UTEX 1602 and Micractinium conductrix SAG 241.80: implications to maltose excretion by a green alga.</title>
        <authorList>
            <person name="Arriola M.B."/>
            <person name="Velmurugan N."/>
            <person name="Zhang Y."/>
            <person name="Plunkett M.H."/>
            <person name="Hondzo H."/>
            <person name="Barney B.M."/>
        </authorList>
    </citation>
    <scope>NUCLEOTIDE SEQUENCE [LARGE SCALE GENOMIC DNA]</scope>
    <source>
        <strain evidence="7 8">SAG 241.80</strain>
    </source>
</reference>
<dbReference type="GO" id="GO:0005739">
    <property type="term" value="C:mitochondrion"/>
    <property type="evidence" value="ECO:0007669"/>
    <property type="project" value="UniProtKB-SubCell"/>
</dbReference>
<dbReference type="InterPro" id="IPR009060">
    <property type="entry name" value="UBA-like_sf"/>
</dbReference>
<dbReference type="Gene3D" id="3.30.479.20">
    <property type="entry name" value="Elongation factor Ts, dimerisation domain"/>
    <property type="match status" value="2"/>
</dbReference>
<keyword evidence="2 4" id="KW-0251">Elongation factor</keyword>
<feature type="domain" description="RecA family profile 1" evidence="6">
    <location>
        <begin position="30"/>
        <end position="246"/>
    </location>
</feature>
<name>A0A2P6VMR1_9CHLO</name>
<keyword evidence="8" id="KW-1185">Reference proteome</keyword>
<dbReference type="Gene3D" id="3.40.50.300">
    <property type="entry name" value="P-loop containing nucleotide triphosphate hydrolases"/>
    <property type="match status" value="1"/>
</dbReference>
<dbReference type="GO" id="GO:0005524">
    <property type="term" value="F:ATP binding"/>
    <property type="evidence" value="ECO:0007669"/>
    <property type="project" value="InterPro"/>
</dbReference>
<dbReference type="Gene3D" id="1.10.286.20">
    <property type="match status" value="1"/>
</dbReference>
<dbReference type="PANTHER" id="PTHR11741">
    <property type="entry name" value="ELONGATION FACTOR TS"/>
    <property type="match status" value="1"/>
</dbReference>
<keyword evidence="4" id="KW-0496">Mitochondrion</keyword>
<comment type="function">
    <text evidence="4 5">Associates with the EF-Tu.GDP complex and induces the exchange of GDP to GTP. It remains bound to the aminoacyl-tRNA.EF-Tu.GTP complex up to the GTP hydrolysis stage on the ribosome.</text>
</comment>
<dbReference type="Pfam" id="PF00889">
    <property type="entry name" value="EF_TS"/>
    <property type="match status" value="1"/>
</dbReference>
<dbReference type="GO" id="GO:0006281">
    <property type="term" value="P:DNA repair"/>
    <property type="evidence" value="ECO:0007669"/>
    <property type="project" value="InterPro"/>
</dbReference>
<dbReference type="InterPro" id="IPR036402">
    <property type="entry name" value="EF-Ts_dimer_sf"/>
</dbReference>
<dbReference type="FunFam" id="1.10.8.10:FF:000001">
    <property type="entry name" value="Elongation factor Ts"/>
    <property type="match status" value="1"/>
</dbReference>
<dbReference type="InterPro" id="IPR018101">
    <property type="entry name" value="Transl_elong_Ts_CS"/>
</dbReference>
<keyword evidence="3 4" id="KW-0648">Protein biosynthesis</keyword>
<dbReference type="PROSITE" id="PS01127">
    <property type="entry name" value="EF_TS_2"/>
    <property type="match status" value="1"/>
</dbReference>
<accession>A0A2P6VMR1</accession>
<organism evidence="7 8">
    <name type="scientific">Micractinium conductrix</name>
    <dbReference type="NCBI Taxonomy" id="554055"/>
    <lineage>
        <taxon>Eukaryota</taxon>
        <taxon>Viridiplantae</taxon>
        <taxon>Chlorophyta</taxon>
        <taxon>core chlorophytes</taxon>
        <taxon>Trebouxiophyceae</taxon>
        <taxon>Chlorellales</taxon>
        <taxon>Chlorellaceae</taxon>
        <taxon>Chlorella clade</taxon>
        <taxon>Micractinium</taxon>
    </lineage>
</organism>
<comment type="subcellular location">
    <subcellularLocation>
        <location evidence="4">Mitochondrion</location>
    </subcellularLocation>
</comment>